<protein>
    <submittedName>
        <fullName evidence="1">Uncharacterized protein</fullName>
    </submittedName>
</protein>
<dbReference type="Proteomes" id="UP000176865">
    <property type="component" value="Unassembled WGS sequence"/>
</dbReference>
<proteinExistence type="predicted"/>
<name>A0A1F5EL46_9BACT</name>
<sequence length="70" mass="8229">MAFYNVFPEKSAKALFVGTRKPERYASLYLLCKYKASTARRGREKFSSENLFVTESLWEQNLKIRPKADF</sequence>
<dbReference type="EMBL" id="MFAB01000033">
    <property type="protein sequence ID" value="OGD68137.1"/>
    <property type="molecule type" value="Genomic_DNA"/>
</dbReference>
<gene>
    <name evidence="1" type="ORF">A2996_00535</name>
</gene>
<evidence type="ECO:0000313" key="2">
    <source>
        <dbReference type="Proteomes" id="UP000176865"/>
    </source>
</evidence>
<accession>A0A1F5EL46</accession>
<reference evidence="1 2" key="1">
    <citation type="journal article" date="2016" name="Nat. Commun.">
        <title>Thousands of microbial genomes shed light on interconnected biogeochemical processes in an aquifer system.</title>
        <authorList>
            <person name="Anantharaman K."/>
            <person name="Brown C.T."/>
            <person name="Hug L.A."/>
            <person name="Sharon I."/>
            <person name="Castelle C.J."/>
            <person name="Probst A.J."/>
            <person name="Thomas B.C."/>
            <person name="Singh A."/>
            <person name="Wilkins M.J."/>
            <person name="Karaoz U."/>
            <person name="Brodie E.L."/>
            <person name="Williams K.H."/>
            <person name="Hubbard S.S."/>
            <person name="Banfield J.F."/>
        </authorList>
    </citation>
    <scope>NUCLEOTIDE SEQUENCE [LARGE SCALE GENOMIC DNA]</scope>
</reference>
<comment type="caution">
    <text evidence="1">The sequence shown here is derived from an EMBL/GenBank/DDBJ whole genome shotgun (WGS) entry which is preliminary data.</text>
</comment>
<organism evidence="1 2">
    <name type="scientific">Candidatus Campbellbacteria bacterium RIFCSPLOWO2_01_FULL_34_15</name>
    <dbReference type="NCBI Taxonomy" id="1797579"/>
    <lineage>
        <taxon>Bacteria</taxon>
        <taxon>Candidatus Campbelliibacteriota</taxon>
    </lineage>
</organism>
<dbReference type="AlphaFoldDB" id="A0A1F5EL46"/>
<evidence type="ECO:0000313" key="1">
    <source>
        <dbReference type="EMBL" id="OGD68137.1"/>
    </source>
</evidence>